<feature type="region of interest" description="Disordered" evidence="1">
    <location>
        <begin position="41"/>
        <end position="66"/>
    </location>
</feature>
<evidence type="ECO:0000313" key="2">
    <source>
        <dbReference type="EMBL" id="EMI52421.1"/>
    </source>
</evidence>
<reference evidence="2 3" key="1">
    <citation type="journal article" date="2013" name="Mar. Genomics">
        <title>Expression of sulfatases in Rhodopirellula baltica and the diversity of sulfatases in the genus Rhodopirellula.</title>
        <authorList>
            <person name="Wegner C.E."/>
            <person name="Richter-Heitmann T."/>
            <person name="Klindworth A."/>
            <person name="Klockow C."/>
            <person name="Richter M."/>
            <person name="Achstetter T."/>
            <person name="Glockner F.O."/>
            <person name="Harder J."/>
        </authorList>
    </citation>
    <scope>NUCLEOTIDE SEQUENCE [LARGE SCALE GENOMIC DNA]</scope>
    <source>
        <strain evidence="2 3">SM41</strain>
    </source>
</reference>
<feature type="compositionally biased region" description="Polar residues" evidence="1">
    <location>
        <begin position="1"/>
        <end position="10"/>
    </location>
</feature>
<dbReference type="EMBL" id="ANOH01000431">
    <property type="protein sequence ID" value="EMI52421.1"/>
    <property type="molecule type" value="Genomic_DNA"/>
</dbReference>
<keyword evidence="3" id="KW-1185">Reference proteome</keyword>
<dbReference type="PATRIC" id="fig|1263870.3.peg.6498"/>
<evidence type="ECO:0000256" key="1">
    <source>
        <dbReference type="SAM" id="MobiDB-lite"/>
    </source>
</evidence>
<dbReference type="AlphaFoldDB" id="M5U3I1"/>
<name>M5U3I1_9BACT</name>
<evidence type="ECO:0000313" key="3">
    <source>
        <dbReference type="Proteomes" id="UP000011885"/>
    </source>
</evidence>
<proteinExistence type="predicted"/>
<protein>
    <submittedName>
        <fullName evidence="2">Uncharacterized protein</fullName>
    </submittedName>
</protein>
<accession>M5U3I1</accession>
<sequence length="66" mass="7540">MSSQFNQQRPNSDHTSRPTFRRLTERFFYALTETAVTQTLVQSPTLPAGKQDRGAGEYRPISRGPR</sequence>
<organism evidence="2 3">
    <name type="scientific">Rhodopirellula sallentina SM41</name>
    <dbReference type="NCBI Taxonomy" id="1263870"/>
    <lineage>
        <taxon>Bacteria</taxon>
        <taxon>Pseudomonadati</taxon>
        <taxon>Planctomycetota</taxon>
        <taxon>Planctomycetia</taxon>
        <taxon>Pirellulales</taxon>
        <taxon>Pirellulaceae</taxon>
        <taxon>Rhodopirellula</taxon>
    </lineage>
</organism>
<comment type="caution">
    <text evidence="2">The sequence shown here is derived from an EMBL/GenBank/DDBJ whole genome shotgun (WGS) entry which is preliminary data.</text>
</comment>
<gene>
    <name evidence="2" type="ORF">RSSM_06133</name>
</gene>
<feature type="region of interest" description="Disordered" evidence="1">
    <location>
        <begin position="1"/>
        <end position="21"/>
    </location>
</feature>
<dbReference type="Proteomes" id="UP000011885">
    <property type="component" value="Unassembled WGS sequence"/>
</dbReference>